<feature type="signal peptide" evidence="1">
    <location>
        <begin position="1"/>
        <end position="19"/>
    </location>
</feature>
<dbReference type="Proteomes" id="UP000248882">
    <property type="component" value="Unassembled WGS sequence"/>
</dbReference>
<keyword evidence="3" id="KW-1185">Reference proteome</keyword>
<organism evidence="2 3">
    <name type="scientific">Algoriphagus chordae</name>
    <dbReference type="NCBI Taxonomy" id="237019"/>
    <lineage>
        <taxon>Bacteria</taxon>
        <taxon>Pseudomonadati</taxon>
        <taxon>Bacteroidota</taxon>
        <taxon>Cytophagia</taxon>
        <taxon>Cytophagales</taxon>
        <taxon>Cyclobacteriaceae</taxon>
        <taxon>Algoriphagus</taxon>
    </lineage>
</organism>
<accession>A0A2W7QXN3</accession>
<dbReference type="AlphaFoldDB" id="A0A2W7QXN3"/>
<evidence type="ECO:0000256" key="1">
    <source>
        <dbReference type="SAM" id="SignalP"/>
    </source>
</evidence>
<gene>
    <name evidence="2" type="ORF">LV85_03681</name>
</gene>
<name>A0A2W7QXN3_9BACT</name>
<sequence>MKKTFLSLVFSFFFISAFALEEESNCNGPVPLQTCENTLEVWIQISQNCCKGYIDIVDCDAGAYRLINEEDGPNSSCGLPEL</sequence>
<evidence type="ECO:0000313" key="3">
    <source>
        <dbReference type="Proteomes" id="UP000248882"/>
    </source>
</evidence>
<comment type="caution">
    <text evidence="2">The sequence shown here is derived from an EMBL/GenBank/DDBJ whole genome shotgun (WGS) entry which is preliminary data.</text>
</comment>
<reference evidence="2 3" key="1">
    <citation type="submission" date="2018-06" db="EMBL/GenBank/DDBJ databases">
        <title>Genomic Encyclopedia of Archaeal and Bacterial Type Strains, Phase II (KMG-II): from individual species to whole genera.</title>
        <authorList>
            <person name="Goeker M."/>
        </authorList>
    </citation>
    <scope>NUCLEOTIDE SEQUENCE [LARGE SCALE GENOMIC DNA]</scope>
    <source>
        <strain evidence="2 3">DSM 19830</strain>
    </source>
</reference>
<evidence type="ECO:0000313" key="2">
    <source>
        <dbReference type="EMBL" id="PZX48437.1"/>
    </source>
</evidence>
<protein>
    <submittedName>
        <fullName evidence="2">Uncharacterized protein</fullName>
    </submittedName>
</protein>
<dbReference type="EMBL" id="QKZT01000020">
    <property type="protein sequence ID" value="PZX48437.1"/>
    <property type="molecule type" value="Genomic_DNA"/>
</dbReference>
<keyword evidence="1" id="KW-0732">Signal</keyword>
<proteinExistence type="predicted"/>
<feature type="chain" id="PRO_5016024996" evidence="1">
    <location>
        <begin position="20"/>
        <end position="82"/>
    </location>
</feature>